<evidence type="ECO:0000256" key="3">
    <source>
        <dbReference type="PIRSR" id="PIRSR601952-2"/>
    </source>
</evidence>
<dbReference type="SMART" id="SM00098">
    <property type="entry name" value="alkPPc"/>
    <property type="match status" value="1"/>
</dbReference>
<proteinExistence type="inferred from homology"/>
<comment type="caution">
    <text evidence="7">The sequence shown here is derived from an EMBL/GenBank/DDBJ whole genome shotgun (WGS) entry which is preliminary data.</text>
</comment>
<dbReference type="Gene3D" id="1.10.60.40">
    <property type="match status" value="1"/>
</dbReference>
<feature type="binding site" evidence="3">
    <location>
        <position position="151"/>
    </location>
    <ligand>
        <name>Mg(2+)</name>
        <dbReference type="ChEBI" id="CHEBI:18420"/>
    </ligand>
</feature>
<dbReference type="AlphaFoldDB" id="A0A8G2BTS9"/>
<keyword evidence="3" id="KW-0862">Zinc</keyword>
<evidence type="ECO:0000256" key="6">
    <source>
        <dbReference type="SAM" id="SignalP"/>
    </source>
</evidence>
<evidence type="ECO:0000256" key="5">
    <source>
        <dbReference type="SAM" id="MobiDB-lite"/>
    </source>
</evidence>
<keyword evidence="3" id="KW-0479">Metal-binding</keyword>
<keyword evidence="8" id="KW-1185">Reference proteome</keyword>
<feature type="binding site" evidence="3">
    <location>
        <position position="267"/>
    </location>
    <ligand>
        <name>Mg(2+)</name>
        <dbReference type="ChEBI" id="CHEBI:18420"/>
    </ligand>
</feature>
<feature type="binding site" evidence="3">
    <location>
        <position position="38"/>
    </location>
    <ligand>
        <name>Zn(2+)</name>
        <dbReference type="ChEBI" id="CHEBI:29105"/>
        <label>2</label>
    </ligand>
</feature>
<dbReference type="PRINTS" id="PR00113">
    <property type="entry name" value="ALKPHPHTASE"/>
</dbReference>
<comment type="cofactor">
    <cofactor evidence="3">
        <name>Mg(2+)</name>
        <dbReference type="ChEBI" id="CHEBI:18420"/>
    </cofactor>
    <text evidence="3">Binds 1 Mg(2+) ion.</text>
</comment>
<keyword evidence="1" id="KW-0597">Phosphoprotein</keyword>
<dbReference type="Pfam" id="PF00245">
    <property type="entry name" value="Alk_phosphatase"/>
    <property type="match status" value="1"/>
</dbReference>
<feature type="binding site" evidence="3">
    <location>
        <position position="434"/>
    </location>
    <ligand>
        <name>Zn(2+)</name>
        <dbReference type="ChEBI" id="CHEBI:29105"/>
        <label>1</label>
    </ligand>
</feature>
<reference evidence="7 8" key="1">
    <citation type="submission" date="2016-10" db="EMBL/GenBank/DDBJ databases">
        <authorList>
            <person name="Varghese N."/>
            <person name="Submissions S."/>
        </authorList>
    </citation>
    <scope>NUCLEOTIDE SEQUENCE [LARGE SCALE GENOMIC DNA]</scope>
    <source>
        <strain evidence="7 8">DSM 29073</strain>
    </source>
</reference>
<feature type="active site" description="Phosphoserine intermediate" evidence="2">
    <location>
        <position position="84"/>
    </location>
</feature>
<dbReference type="Gene3D" id="3.40.720.10">
    <property type="entry name" value="Alkaline Phosphatase, subunit A"/>
    <property type="match status" value="1"/>
</dbReference>
<feature type="binding site" evidence="3">
    <location>
        <position position="272"/>
    </location>
    <ligand>
        <name>Zn(2+)</name>
        <dbReference type="ChEBI" id="CHEBI:29105"/>
        <label>2</label>
    </ligand>
</feature>
<dbReference type="Proteomes" id="UP000236725">
    <property type="component" value="Unassembled WGS sequence"/>
</dbReference>
<organism evidence="7 8">
    <name type="scientific">Parabacteroides chinchillae</name>
    <dbReference type="NCBI Taxonomy" id="871327"/>
    <lineage>
        <taxon>Bacteria</taxon>
        <taxon>Pseudomonadati</taxon>
        <taxon>Bacteroidota</taxon>
        <taxon>Bacteroidia</taxon>
        <taxon>Bacteroidales</taxon>
        <taxon>Tannerellaceae</taxon>
        <taxon>Parabacteroides</taxon>
    </lineage>
</organism>
<dbReference type="InterPro" id="IPR001952">
    <property type="entry name" value="Alkaline_phosphatase"/>
</dbReference>
<feature type="binding site" evidence="3">
    <location>
        <position position="38"/>
    </location>
    <ligand>
        <name>Mg(2+)</name>
        <dbReference type="ChEBI" id="CHEBI:18420"/>
    </ligand>
</feature>
<dbReference type="RefSeq" id="WP_103982172.1">
    <property type="nucleotide sequence ID" value="NZ_FNVS01000001.1"/>
</dbReference>
<accession>A0A8G2BTS9</accession>
<dbReference type="GO" id="GO:0004035">
    <property type="term" value="F:alkaline phosphatase activity"/>
    <property type="evidence" value="ECO:0007669"/>
    <property type="project" value="TreeGrafter"/>
</dbReference>
<feature type="binding site" evidence="3">
    <location>
        <position position="315"/>
    </location>
    <ligand>
        <name>Zn(2+)</name>
        <dbReference type="ChEBI" id="CHEBI:29105"/>
        <label>2</label>
    </ligand>
</feature>
<gene>
    <name evidence="7" type="ORF">SAMN05444001_101211</name>
</gene>
<feature type="signal peptide" evidence="6">
    <location>
        <begin position="1"/>
        <end position="20"/>
    </location>
</feature>
<name>A0A8G2BTS9_9BACT</name>
<evidence type="ECO:0000256" key="1">
    <source>
        <dbReference type="ARBA" id="ARBA00022553"/>
    </source>
</evidence>
<feature type="binding site" evidence="3">
    <location>
        <position position="314"/>
    </location>
    <ligand>
        <name>Zn(2+)</name>
        <dbReference type="ChEBI" id="CHEBI:29105"/>
        <label>2</label>
    </ligand>
</feature>
<dbReference type="InterPro" id="IPR017850">
    <property type="entry name" value="Alkaline_phosphatase_core_sf"/>
</dbReference>
<dbReference type="CDD" id="cd16012">
    <property type="entry name" value="ALP"/>
    <property type="match status" value="1"/>
</dbReference>
<comment type="similarity">
    <text evidence="4">Belongs to the alkaline phosphatase family.</text>
</comment>
<feature type="binding site" evidence="3">
    <location>
        <position position="153"/>
    </location>
    <ligand>
        <name>Mg(2+)</name>
        <dbReference type="ChEBI" id="CHEBI:18420"/>
    </ligand>
</feature>
<evidence type="ECO:0000313" key="7">
    <source>
        <dbReference type="EMBL" id="SEF44254.1"/>
    </source>
</evidence>
<dbReference type="SUPFAM" id="SSF53649">
    <property type="entry name" value="Alkaline phosphatase-like"/>
    <property type="match status" value="1"/>
</dbReference>
<dbReference type="PANTHER" id="PTHR11596:SF5">
    <property type="entry name" value="ALKALINE PHOSPHATASE"/>
    <property type="match status" value="1"/>
</dbReference>
<feature type="region of interest" description="Disordered" evidence="5">
    <location>
        <begin position="382"/>
        <end position="406"/>
    </location>
</feature>
<keyword evidence="6" id="KW-0732">Signal</keyword>
<feature type="binding site" evidence="3">
    <location>
        <position position="276"/>
    </location>
    <ligand>
        <name>Zn(2+)</name>
        <dbReference type="ChEBI" id="CHEBI:29105"/>
        <label>2</label>
    </ligand>
</feature>
<sequence>MKKTIAILLLLALIIVPSKAADVENVKPVKNVIVLIPDGTSLATVSMARWLQWYTNPDKPKLNIDPYLCGTVRTHSSNAPIGDSAPTTSCYMTGQPSRTGYVSTYPENDGDNDIYPTDPSRAFQPLTTVLEAAKILQGKSTGLVFTCEFPHATPADCSAHSYNRGKYEWIAPQMVHNDLNVVIGGGVSILNKEMEDYLLANGYSVYKNDLNGMRADSKDKMWALYGEKEMAYDIDRNPDEQPSLEEMTRKAIDKLSRNQNGFFLMVEGSKVDWAAHGNDPVGMATDMLAFDRACGAALEFARQNGETAVVIMPDHGNSGISIGKASCKGYDKLTKDQLFHQFSLYKLTAEGFAKKLNSEPNSEVQNIFRKYAGFELTPEELDALNNNPDYKNSPIPADQRKSDDNSSLYSGSLTGLMAHILTSRTCFGFTTSGHTGEEVFLAAYHPQGTLPIGMHTNIEINEYLCSLLGLTHNTLEELTSKNFARHMDVFKDYTCKIIPATHEKGSPTLVVTNKKDKKKQLTITPFSNIIKMGKKGENEIRLNSVVVYVDKNNTFYLPESLTDYLK</sequence>
<comment type="cofactor">
    <cofactor evidence="3">
        <name>Zn(2+)</name>
        <dbReference type="ChEBI" id="CHEBI:29105"/>
    </cofactor>
    <text evidence="3">Binds 2 Zn(2+) ions.</text>
</comment>
<protein>
    <submittedName>
        <fullName evidence="7">Alkaline phosphatase</fullName>
    </submittedName>
</protein>
<feature type="chain" id="PRO_5034672947" evidence="6">
    <location>
        <begin position="21"/>
        <end position="566"/>
    </location>
</feature>
<evidence type="ECO:0000256" key="4">
    <source>
        <dbReference type="RuleBase" id="RU003946"/>
    </source>
</evidence>
<dbReference type="GO" id="GO:0046872">
    <property type="term" value="F:metal ion binding"/>
    <property type="evidence" value="ECO:0007669"/>
    <property type="project" value="UniProtKB-KW"/>
</dbReference>
<dbReference type="EMBL" id="FNVS01000001">
    <property type="protein sequence ID" value="SEF44254.1"/>
    <property type="molecule type" value="Genomic_DNA"/>
</dbReference>
<dbReference type="PANTHER" id="PTHR11596">
    <property type="entry name" value="ALKALINE PHOSPHATASE"/>
    <property type="match status" value="1"/>
</dbReference>
<evidence type="ECO:0000313" key="8">
    <source>
        <dbReference type="Proteomes" id="UP000236725"/>
    </source>
</evidence>
<evidence type="ECO:0000256" key="2">
    <source>
        <dbReference type="PIRSR" id="PIRSR601952-1"/>
    </source>
</evidence>
<keyword evidence="3" id="KW-0460">Magnesium</keyword>